<keyword evidence="5 8" id="KW-0175">Coiled coil</keyword>
<reference evidence="9 10" key="1">
    <citation type="journal article" date="2017" name="Mol. Biol. Evol.">
        <title>The 4-celled Tetrabaena socialis nuclear genome reveals the essential components for genetic control of cell number at the origin of multicellularity in the volvocine lineage.</title>
        <authorList>
            <person name="Featherston J."/>
            <person name="Arakaki Y."/>
            <person name="Hanschen E.R."/>
            <person name="Ferris P.J."/>
            <person name="Michod R.E."/>
            <person name="Olson B.J.S.C."/>
            <person name="Nozaki H."/>
            <person name="Durand P.M."/>
        </authorList>
    </citation>
    <scope>NUCLEOTIDE SEQUENCE [LARGE SCALE GENOMIC DNA]</scope>
    <source>
        <strain evidence="9 10">NIES-571</strain>
    </source>
</reference>
<sequence>MSKNTLVISEDGELQVQAYLRFAKLKREQHVREVVSTISDFKADRIRQGEMYNFKELAQMFDDLEQETRQLMDKEIQNAYHANALLVKILLSQAQVHGAELMVDTNSLENEFLLKQISSSETTALSRPASDFVRRNTQLGRMGTVATVSTQDPALIKERDALKAELASTKERMAKLQAARNQLALKDKELRAASEALNGKLQESKQFLQMKQMMQSKSTEVTALRKKLEKYEPQSVPSADTA</sequence>
<evidence type="ECO:0000256" key="5">
    <source>
        <dbReference type="ARBA" id="ARBA00023054"/>
    </source>
</evidence>
<comment type="caution">
    <text evidence="9">The sequence shown here is derived from an EMBL/GenBank/DDBJ whole genome shotgun (WGS) entry which is preliminary data.</text>
</comment>
<evidence type="ECO:0000256" key="7">
    <source>
        <dbReference type="ARBA" id="ARBA00026004"/>
    </source>
</evidence>
<protein>
    <recommendedName>
        <fullName evidence="3">Leucine zipper transcription factor-like protein 1</fullName>
    </recommendedName>
</protein>
<dbReference type="PANTHER" id="PTHR21635:SF0">
    <property type="entry name" value="LEUCINE ZIPPER TRANSCRIPTION FACTOR-LIKE PROTEIN 1"/>
    <property type="match status" value="1"/>
</dbReference>
<dbReference type="GO" id="GO:1903565">
    <property type="term" value="P:negative regulation of protein localization to cilium"/>
    <property type="evidence" value="ECO:0007669"/>
    <property type="project" value="TreeGrafter"/>
</dbReference>
<evidence type="ECO:0000256" key="2">
    <source>
        <dbReference type="ARBA" id="ARBA00008868"/>
    </source>
</evidence>
<dbReference type="OrthoDB" id="313412at2759"/>
<dbReference type="EMBL" id="PGGS01000178">
    <property type="protein sequence ID" value="PNH07479.1"/>
    <property type="molecule type" value="Genomic_DNA"/>
</dbReference>
<evidence type="ECO:0000313" key="9">
    <source>
        <dbReference type="EMBL" id="PNH07479.1"/>
    </source>
</evidence>
<evidence type="ECO:0000256" key="3">
    <source>
        <dbReference type="ARBA" id="ARBA00018920"/>
    </source>
</evidence>
<evidence type="ECO:0000313" key="10">
    <source>
        <dbReference type="Proteomes" id="UP000236333"/>
    </source>
</evidence>
<keyword evidence="4" id="KW-0963">Cytoplasm</keyword>
<dbReference type="InterPro" id="IPR026157">
    <property type="entry name" value="LZTFL1"/>
</dbReference>
<feature type="coiled-coil region" evidence="8">
    <location>
        <begin position="159"/>
        <end position="196"/>
    </location>
</feature>
<dbReference type="PANTHER" id="PTHR21635">
    <property type="entry name" value="LEUCINE ZIPPER TRANSCRIPTION FACTOR LIKE"/>
    <property type="match status" value="1"/>
</dbReference>
<evidence type="ECO:0000256" key="1">
    <source>
        <dbReference type="ARBA" id="ARBA00004496"/>
    </source>
</evidence>
<organism evidence="9 10">
    <name type="scientific">Tetrabaena socialis</name>
    <dbReference type="NCBI Taxonomy" id="47790"/>
    <lineage>
        <taxon>Eukaryota</taxon>
        <taxon>Viridiplantae</taxon>
        <taxon>Chlorophyta</taxon>
        <taxon>core chlorophytes</taxon>
        <taxon>Chlorophyceae</taxon>
        <taxon>CS clade</taxon>
        <taxon>Chlamydomonadales</taxon>
        <taxon>Tetrabaenaceae</taxon>
        <taxon>Tetrabaena</taxon>
    </lineage>
</organism>
<keyword evidence="10" id="KW-1185">Reference proteome</keyword>
<proteinExistence type="inferred from homology"/>
<evidence type="ECO:0000256" key="8">
    <source>
        <dbReference type="SAM" id="Coils"/>
    </source>
</evidence>
<name>A0A2J8A4N3_9CHLO</name>
<comment type="similarity">
    <text evidence="2">Belongs to the LZTFL1 family.</text>
</comment>
<evidence type="ECO:0000256" key="4">
    <source>
        <dbReference type="ARBA" id="ARBA00022490"/>
    </source>
</evidence>
<comment type="subcellular location">
    <subcellularLocation>
        <location evidence="1">Cytoplasm</location>
    </subcellularLocation>
</comment>
<dbReference type="Pfam" id="PF15294">
    <property type="entry name" value="Leu_zip"/>
    <property type="match status" value="1"/>
</dbReference>
<dbReference type="Proteomes" id="UP000236333">
    <property type="component" value="Unassembled WGS sequence"/>
</dbReference>
<accession>A0A2J8A4N3</accession>
<comment type="function">
    <text evidence="6">Regulates ciliary localization of the BBSome complex. Together with the BBSome complex, controls SMO ciliary trafficking and contributes to the sonic hedgehog (SHH) pathway regulation. May play a role in neurite outgrowth. May have tumor suppressor function.</text>
</comment>
<dbReference type="GO" id="GO:0005737">
    <property type="term" value="C:cytoplasm"/>
    <property type="evidence" value="ECO:0007669"/>
    <property type="project" value="UniProtKB-SubCell"/>
</dbReference>
<comment type="subunit">
    <text evidence="7">Self-associates. Interacts with BBS9; the interaction mediates the association of LZTL1 with the BBsome complex and regulates BBSome ciliary trafficking.</text>
</comment>
<gene>
    <name evidence="9" type="ORF">TSOC_006063</name>
</gene>
<evidence type="ECO:0000256" key="6">
    <source>
        <dbReference type="ARBA" id="ARBA00024898"/>
    </source>
</evidence>
<dbReference type="AlphaFoldDB" id="A0A2J8A4N3"/>